<organism evidence="1 2">
    <name type="scientific">Schinkia azotoformans MEV2011</name>
    <dbReference type="NCBI Taxonomy" id="1348973"/>
    <lineage>
        <taxon>Bacteria</taxon>
        <taxon>Bacillati</taxon>
        <taxon>Bacillota</taxon>
        <taxon>Bacilli</taxon>
        <taxon>Bacillales</taxon>
        <taxon>Bacillaceae</taxon>
        <taxon>Calidifontibacillus/Schinkia group</taxon>
        <taxon>Schinkia</taxon>
    </lineage>
</organism>
<dbReference type="PATRIC" id="fig|1348973.3.peg.1696"/>
<dbReference type="OrthoDB" id="2991278at2"/>
<evidence type="ECO:0008006" key="3">
    <source>
        <dbReference type="Google" id="ProtNLM"/>
    </source>
</evidence>
<dbReference type="EMBL" id="JJRY01000005">
    <property type="protein sequence ID" value="KEF38920.1"/>
    <property type="molecule type" value="Genomic_DNA"/>
</dbReference>
<reference evidence="1 2" key="1">
    <citation type="submission" date="2014-04" db="EMBL/GenBank/DDBJ databases">
        <title>Draft genome sequence of Bacillus azotoformans MEV2011, a (co-) denitrifying strain unable to grow in the presence of oxygen.</title>
        <authorList>
            <person name="Nielsen M."/>
            <person name="Schreiber L."/>
            <person name="Finster K."/>
            <person name="Schramm A."/>
        </authorList>
    </citation>
    <scope>NUCLEOTIDE SEQUENCE [LARGE SCALE GENOMIC DNA]</scope>
    <source>
        <strain evidence="1 2">MEV2011</strain>
    </source>
</reference>
<accession>A0A072P096</accession>
<comment type="caution">
    <text evidence="1">The sequence shown here is derived from an EMBL/GenBank/DDBJ whole genome shotgun (WGS) entry which is preliminary data.</text>
</comment>
<evidence type="ECO:0000313" key="2">
    <source>
        <dbReference type="Proteomes" id="UP000027936"/>
    </source>
</evidence>
<sequence>MRKFKKRSFKELVMENKRQLLNDQEALNKIEERLEQRAQAKLM</sequence>
<dbReference type="Proteomes" id="UP000027936">
    <property type="component" value="Unassembled WGS sequence"/>
</dbReference>
<evidence type="ECO:0000313" key="1">
    <source>
        <dbReference type="EMBL" id="KEF38920.1"/>
    </source>
</evidence>
<protein>
    <recommendedName>
        <fullName evidence="3">FbpB family small basic protein</fullName>
    </recommendedName>
</protein>
<gene>
    <name evidence="1" type="ORF">M670_01736</name>
</gene>
<dbReference type="RefSeq" id="WP_003332641.1">
    <property type="nucleotide sequence ID" value="NZ_JJRY01000005.1"/>
</dbReference>
<dbReference type="InterPro" id="IPR025004">
    <property type="entry name" value="SenN/SenS"/>
</dbReference>
<dbReference type="GeneID" id="89469736"/>
<proteinExistence type="predicted"/>
<name>A0A072P096_SCHAZ</name>
<dbReference type="AlphaFoldDB" id="A0A072P096"/>
<dbReference type="Pfam" id="PF13040">
    <property type="entry name" value="Fur_reg_FbpB"/>
    <property type="match status" value="1"/>
</dbReference>